<reference evidence="1 2" key="1">
    <citation type="submission" date="2013-02" db="EMBL/GenBank/DDBJ databases">
        <authorList>
            <person name="Harkins D.M."/>
            <person name="Durkin A.S."/>
            <person name="Brinkac L.M."/>
            <person name="Haft D.H."/>
            <person name="Selengut J.D."/>
            <person name="Sanka R."/>
            <person name="DePew J."/>
            <person name="Purushe J."/>
            <person name="Tulsiani S.M."/>
            <person name="Graham G.C."/>
            <person name="Burns M.-A."/>
            <person name="Dohnt M.F."/>
            <person name="Smythe L.D."/>
            <person name="McKay D.B."/>
            <person name="Craig S.B."/>
            <person name="Vinetz J.M."/>
            <person name="Sutton G.G."/>
            <person name="Nierman W.C."/>
            <person name="Fouts D.E."/>
        </authorList>
    </citation>
    <scope>NUCLEOTIDE SEQUENCE [LARGE SCALE GENOMIC DNA]</scope>
    <source>
        <strain evidence="1 2">LT2050</strain>
    </source>
</reference>
<accession>M3GA86</accession>
<organism evidence="1 2">
    <name type="scientific">Leptospira interrogans serovar Copenhageni str. LT2050</name>
    <dbReference type="NCBI Taxonomy" id="1001598"/>
    <lineage>
        <taxon>Bacteria</taxon>
        <taxon>Pseudomonadati</taxon>
        <taxon>Spirochaetota</taxon>
        <taxon>Spirochaetia</taxon>
        <taxon>Leptospirales</taxon>
        <taxon>Leptospiraceae</taxon>
        <taxon>Leptospira</taxon>
    </lineage>
</organism>
<name>M3GA86_LEPIT</name>
<dbReference type="AlphaFoldDB" id="M3GA86"/>
<dbReference type="Proteomes" id="UP000011778">
    <property type="component" value="Unassembled WGS sequence"/>
</dbReference>
<proteinExistence type="predicted"/>
<sequence length="41" mass="4951">MIVPTFRKNLQIPDPNFFQKMNHGFLYEFTLKYKFVVVLAD</sequence>
<dbReference type="EMBL" id="AFMD02000234">
    <property type="protein sequence ID" value="EMG22265.1"/>
    <property type="molecule type" value="Genomic_DNA"/>
</dbReference>
<comment type="caution">
    <text evidence="1">The sequence shown here is derived from an EMBL/GenBank/DDBJ whole genome shotgun (WGS) entry which is preliminary data.</text>
</comment>
<evidence type="ECO:0000313" key="1">
    <source>
        <dbReference type="EMBL" id="EMG22265.1"/>
    </source>
</evidence>
<evidence type="ECO:0000313" key="2">
    <source>
        <dbReference type="Proteomes" id="UP000011778"/>
    </source>
</evidence>
<gene>
    <name evidence="1" type="ORF">LEP1GSC150_5414</name>
</gene>
<protein>
    <submittedName>
        <fullName evidence="1">Uncharacterized protein</fullName>
    </submittedName>
</protein>